<keyword evidence="4" id="KW-0547">Nucleotide-binding</keyword>
<proteinExistence type="inferred from homology"/>
<dbReference type="PROSITE" id="PS50893">
    <property type="entry name" value="ABC_TRANSPORTER_2"/>
    <property type="match status" value="1"/>
</dbReference>
<dbReference type="Pfam" id="PF00005">
    <property type="entry name" value="ABC_tran"/>
    <property type="match status" value="1"/>
</dbReference>
<keyword evidence="9" id="KW-1185">Reference proteome</keyword>
<dbReference type="CDD" id="cd03230">
    <property type="entry name" value="ABC_DR_subfamily_A"/>
    <property type="match status" value="1"/>
</dbReference>
<comment type="caution">
    <text evidence="8">The sequence shown here is derived from an EMBL/GenBank/DDBJ whole genome shotgun (WGS) entry which is preliminary data.</text>
</comment>
<dbReference type="GO" id="GO:0005524">
    <property type="term" value="F:ATP binding"/>
    <property type="evidence" value="ECO:0007669"/>
    <property type="project" value="UniProtKB-KW"/>
</dbReference>
<keyword evidence="5 8" id="KW-0067">ATP-binding</keyword>
<evidence type="ECO:0000256" key="2">
    <source>
        <dbReference type="ARBA" id="ARBA00005417"/>
    </source>
</evidence>
<dbReference type="PROSITE" id="PS00211">
    <property type="entry name" value="ABC_TRANSPORTER_1"/>
    <property type="match status" value="1"/>
</dbReference>
<evidence type="ECO:0000256" key="5">
    <source>
        <dbReference type="ARBA" id="ARBA00022840"/>
    </source>
</evidence>
<comment type="subcellular location">
    <subcellularLocation>
        <location evidence="1">Cell membrane</location>
        <topology evidence="1">Peripheral membrane protein</topology>
    </subcellularLocation>
</comment>
<dbReference type="Gene3D" id="3.40.50.300">
    <property type="entry name" value="P-loop containing nucleotide triphosphate hydrolases"/>
    <property type="match status" value="1"/>
</dbReference>
<dbReference type="SMART" id="SM00382">
    <property type="entry name" value="AAA"/>
    <property type="match status" value="1"/>
</dbReference>
<comment type="similarity">
    <text evidence="2">Belongs to the ABC transporter superfamily.</text>
</comment>
<evidence type="ECO:0000256" key="1">
    <source>
        <dbReference type="ARBA" id="ARBA00004202"/>
    </source>
</evidence>
<evidence type="ECO:0000256" key="3">
    <source>
        <dbReference type="ARBA" id="ARBA00022448"/>
    </source>
</evidence>
<protein>
    <submittedName>
        <fullName evidence="8">ABC transporter ATP-binding protein</fullName>
    </submittedName>
</protein>
<dbReference type="PANTHER" id="PTHR42711">
    <property type="entry name" value="ABC TRANSPORTER ATP-BINDING PROTEIN"/>
    <property type="match status" value="1"/>
</dbReference>
<name>A0ABN3TXP5_9ACTN</name>
<dbReference type="InterPro" id="IPR050763">
    <property type="entry name" value="ABC_transporter_ATP-binding"/>
</dbReference>
<dbReference type="InterPro" id="IPR003439">
    <property type="entry name" value="ABC_transporter-like_ATP-bd"/>
</dbReference>
<dbReference type="EMBL" id="BAAATZ010000003">
    <property type="protein sequence ID" value="GAA2720937.1"/>
    <property type="molecule type" value="Genomic_DNA"/>
</dbReference>
<evidence type="ECO:0000256" key="6">
    <source>
        <dbReference type="ARBA" id="ARBA00023251"/>
    </source>
</evidence>
<dbReference type="InterPro" id="IPR027417">
    <property type="entry name" value="P-loop_NTPase"/>
</dbReference>
<dbReference type="SUPFAM" id="SSF52540">
    <property type="entry name" value="P-loop containing nucleoside triphosphate hydrolases"/>
    <property type="match status" value="1"/>
</dbReference>
<organism evidence="8 9">
    <name type="scientific">Actinocorallia aurantiaca</name>
    <dbReference type="NCBI Taxonomy" id="46204"/>
    <lineage>
        <taxon>Bacteria</taxon>
        <taxon>Bacillati</taxon>
        <taxon>Actinomycetota</taxon>
        <taxon>Actinomycetes</taxon>
        <taxon>Streptosporangiales</taxon>
        <taxon>Thermomonosporaceae</taxon>
        <taxon>Actinocorallia</taxon>
    </lineage>
</organism>
<keyword evidence="3" id="KW-0813">Transport</keyword>
<dbReference type="PANTHER" id="PTHR42711:SF5">
    <property type="entry name" value="ABC TRANSPORTER ATP-BINDING PROTEIN NATA"/>
    <property type="match status" value="1"/>
</dbReference>
<evidence type="ECO:0000259" key="7">
    <source>
        <dbReference type="PROSITE" id="PS50893"/>
    </source>
</evidence>
<sequence>MTDAAIRTERLTKRFGRVTALEGLDLEVPRGEVFGFLGPNGAGKSTTIRLLLNLIRPTSGQAWIMGVPVGDVRAAHRRLGYVPGDVSLWPQLTGMEILTYLGRLSGRVDTAYRDELIERLRLDPGLRARSYSKGNRQKVALVAAFMTRPDVLLLDEPTAGLDPLMEAEFQALTREAAAQGQTVFLSSHILDEVEDVCERVAILRDGRLVEVATLADLRGLGSTVYDAAFDGPAPDLSAVPGVTSVEPLADGVRVTVSGSPVPLLERLTGAGLTRLRSHEPSLEEIFMAYYETPAAREAGPAARLDGQGGR</sequence>
<dbReference type="RefSeq" id="WP_344448948.1">
    <property type="nucleotide sequence ID" value="NZ_BAAATZ010000003.1"/>
</dbReference>
<dbReference type="Proteomes" id="UP001501842">
    <property type="component" value="Unassembled WGS sequence"/>
</dbReference>
<evidence type="ECO:0000313" key="8">
    <source>
        <dbReference type="EMBL" id="GAA2720937.1"/>
    </source>
</evidence>
<dbReference type="InterPro" id="IPR003593">
    <property type="entry name" value="AAA+_ATPase"/>
</dbReference>
<gene>
    <name evidence="8" type="ORF">GCM10010439_10010</name>
</gene>
<feature type="domain" description="ABC transporter" evidence="7">
    <location>
        <begin position="6"/>
        <end position="230"/>
    </location>
</feature>
<keyword evidence="6" id="KW-0046">Antibiotic resistance</keyword>
<reference evidence="8 9" key="1">
    <citation type="journal article" date="2019" name="Int. J. Syst. Evol. Microbiol.">
        <title>The Global Catalogue of Microorganisms (GCM) 10K type strain sequencing project: providing services to taxonomists for standard genome sequencing and annotation.</title>
        <authorList>
            <consortium name="The Broad Institute Genomics Platform"/>
            <consortium name="The Broad Institute Genome Sequencing Center for Infectious Disease"/>
            <person name="Wu L."/>
            <person name="Ma J."/>
        </authorList>
    </citation>
    <scope>NUCLEOTIDE SEQUENCE [LARGE SCALE GENOMIC DNA]</scope>
    <source>
        <strain evidence="8 9">JCM 8201</strain>
    </source>
</reference>
<dbReference type="InterPro" id="IPR017871">
    <property type="entry name" value="ABC_transporter-like_CS"/>
</dbReference>
<accession>A0ABN3TXP5</accession>
<evidence type="ECO:0000256" key="4">
    <source>
        <dbReference type="ARBA" id="ARBA00022741"/>
    </source>
</evidence>
<evidence type="ECO:0000313" key="9">
    <source>
        <dbReference type="Proteomes" id="UP001501842"/>
    </source>
</evidence>